<dbReference type="PANTHER" id="PTHR39321:SF3">
    <property type="entry name" value="PHOSPHOPANTETHEINE ADENYLYLTRANSFERASE"/>
    <property type="match status" value="1"/>
</dbReference>
<dbReference type="PANTHER" id="PTHR39321">
    <property type="entry name" value="NICOTINATE-NUCLEOTIDE ADENYLYLTRANSFERASE-RELATED"/>
    <property type="match status" value="1"/>
</dbReference>
<evidence type="ECO:0000256" key="4">
    <source>
        <dbReference type="ARBA" id="ARBA00022679"/>
    </source>
</evidence>
<evidence type="ECO:0000256" key="3">
    <source>
        <dbReference type="ARBA" id="ARBA00022642"/>
    </source>
</evidence>
<proteinExistence type="inferred from homology"/>
<dbReference type="PaxDb" id="411461-DORFOR_01565"/>
<dbReference type="eggNOG" id="COG1057">
    <property type="taxonomic scope" value="Bacteria"/>
</dbReference>
<dbReference type="SUPFAM" id="SSF52374">
    <property type="entry name" value="Nucleotidylyl transferase"/>
    <property type="match status" value="1"/>
</dbReference>
<evidence type="ECO:0000313" key="13">
    <source>
        <dbReference type="Proteomes" id="UP000005359"/>
    </source>
</evidence>
<keyword evidence="7 10" id="KW-0067">ATP-binding</keyword>
<evidence type="ECO:0000313" key="12">
    <source>
        <dbReference type="EMBL" id="EDR47074.1"/>
    </source>
</evidence>
<dbReference type="InterPro" id="IPR005248">
    <property type="entry name" value="NadD/NMNAT"/>
</dbReference>
<keyword evidence="3 10" id="KW-0662">Pyridine nucleotide biosynthesis</keyword>
<dbReference type="NCBIfam" id="TIGR00482">
    <property type="entry name" value="nicotinate (nicotinamide) nucleotide adenylyltransferase"/>
    <property type="match status" value="1"/>
</dbReference>
<evidence type="ECO:0000259" key="11">
    <source>
        <dbReference type="Pfam" id="PF01467"/>
    </source>
</evidence>
<evidence type="ECO:0000256" key="6">
    <source>
        <dbReference type="ARBA" id="ARBA00022741"/>
    </source>
</evidence>
<dbReference type="NCBIfam" id="TIGR00125">
    <property type="entry name" value="cyt_tran_rel"/>
    <property type="match status" value="1"/>
</dbReference>
<reference evidence="12 13" key="1">
    <citation type="submission" date="2007-10" db="EMBL/GenBank/DDBJ databases">
        <title>Draft genome sequence of Dorea formicigenerans(ATCC 27755).</title>
        <authorList>
            <person name="Sudarsanam P."/>
            <person name="Ley R."/>
            <person name="Guruge J."/>
            <person name="Turnbaugh P.J."/>
            <person name="Mahowald M."/>
            <person name="Liep D."/>
            <person name="Gordon J."/>
        </authorList>
    </citation>
    <scope>NUCLEOTIDE SEQUENCE [LARGE SCALE GENOMIC DNA]</scope>
    <source>
        <strain evidence="12 13">ATCC 27755</strain>
    </source>
</reference>
<comment type="pathway">
    <text evidence="2 10">Cofactor biosynthesis; NAD(+) biosynthesis; deamido-NAD(+) from nicotinate D-ribonucleotide: step 1/1.</text>
</comment>
<keyword evidence="5 10" id="KW-0548">Nucleotidyltransferase</keyword>
<dbReference type="InterPro" id="IPR004821">
    <property type="entry name" value="Cyt_trans-like"/>
</dbReference>
<comment type="similarity">
    <text evidence="10">Belongs to the NadD family.</text>
</comment>
<comment type="function">
    <text evidence="1 10">Catalyzes the reversible adenylation of nicotinate mononucleotide (NaMN) to nicotinic acid adenine dinucleotide (NaAD).</text>
</comment>
<comment type="catalytic activity">
    <reaction evidence="9 10">
        <text>nicotinate beta-D-ribonucleotide + ATP + H(+) = deamido-NAD(+) + diphosphate</text>
        <dbReference type="Rhea" id="RHEA:22860"/>
        <dbReference type="ChEBI" id="CHEBI:15378"/>
        <dbReference type="ChEBI" id="CHEBI:30616"/>
        <dbReference type="ChEBI" id="CHEBI:33019"/>
        <dbReference type="ChEBI" id="CHEBI:57502"/>
        <dbReference type="ChEBI" id="CHEBI:58437"/>
        <dbReference type="EC" id="2.7.7.18"/>
    </reaction>
</comment>
<evidence type="ECO:0000256" key="1">
    <source>
        <dbReference type="ARBA" id="ARBA00002324"/>
    </source>
</evidence>
<dbReference type="InterPro" id="IPR014729">
    <property type="entry name" value="Rossmann-like_a/b/a_fold"/>
</dbReference>
<keyword evidence="8 10" id="KW-0520">NAD</keyword>
<dbReference type="GO" id="GO:0005524">
    <property type="term" value="F:ATP binding"/>
    <property type="evidence" value="ECO:0007669"/>
    <property type="project" value="UniProtKB-KW"/>
</dbReference>
<keyword evidence="4 10" id="KW-0808">Transferase</keyword>
<accession>B0G5M4</accession>
<sequence>MYGISEVISMKIGIMGGTFDPIHNGHLHLARTALTQFDLDQIWFMPNGMPPHKKQSSIESDIHERIAMTRIAIKANKQFYLQEYEAKREKVSYSYKTMEHFRKMYPDDEFYFIIGADSLFSIETWKHPERLFKACIILAACRDEAATKESLNGQIQMLKGKYGAYIKFLAMPLEHVSSHEIRKLIESGEPVSEYIPAEVEAYIRKEGLYGSGNRKNQ</sequence>
<dbReference type="CDD" id="cd02165">
    <property type="entry name" value="NMNAT"/>
    <property type="match status" value="1"/>
</dbReference>
<dbReference type="Proteomes" id="UP000005359">
    <property type="component" value="Unassembled WGS sequence"/>
</dbReference>
<dbReference type="AlphaFoldDB" id="B0G5M4"/>
<feature type="domain" description="Cytidyltransferase-like" evidence="11">
    <location>
        <begin position="14"/>
        <end position="183"/>
    </location>
</feature>
<name>B0G5M4_9FIRM</name>
<dbReference type="EC" id="2.7.7.18" evidence="10"/>
<dbReference type="GO" id="GO:0009435">
    <property type="term" value="P:NAD+ biosynthetic process"/>
    <property type="evidence" value="ECO:0007669"/>
    <property type="project" value="UniProtKB-UniRule"/>
</dbReference>
<dbReference type="GO" id="GO:0004515">
    <property type="term" value="F:nicotinate-nucleotide adenylyltransferase activity"/>
    <property type="evidence" value="ECO:0007669"/>
    <property type="project" value="UniProtKB-UniRule"/>
</dbReference>
<dbReference type="Gene3D" id="3.40.50.620">
    <property type="entry name" value="HUPs"/>
    <property type="match status" value="1"/>
</dbReference>
<evidence type="ECO:0000256" key="7">
    <source>
        <dbReference type="ARBA" id="ARBA00022840"/>
    </source>
</evidence>
<dbReference type="Pfam" id="PF01467">
    <property type="entry name" value="CTP_transf_like"/>
    <property type="match status" value="1"/>
</dbReference>
<evidence type="ECO:0000256" key="10">
    <source>
        <dbReference type="HAMAP-Rule" id="MF_00244"/>
    </source>
</evidence>
<dbReference type="HAMAP" id="MF_00244">
    <property type="entry name" value="NaMN_adenylyltr"/>
    <property type="match status" value="1"/>
</dbReference>
<evidence type="ECO:0000256" key="5">
    <source>
        <dbReference type="ARBA" id="ARBA00022695"/>
    </source>
</evidence>
<evidence type="ECO:0000256" key="2">
    <source>
        <dbReference type="ARBA" id="ARBA00005019"/>
    </source>
</evidence>
<dbReference type="UniPathway" id="UPA00253">
    <property type="reaction ID" value="UER00332"/>
</dbReference>
<evidence type="ECO:0000256" key="9">
    <source>
        <dbReference type="ARBA" id="ARBA00048721"/>
    </source>
</evidence>
<dbReference type="STRING" id="411461.DORFOR_01565"/>
<reference evidence="12 13" key="2">
    <citation type="submission" date="2007-10" db="EMBL/GenBank/DDBJ databases">
        <authorList>
            <person name="Fulton L."/>
            <person name="Clifton S."/>
            <person name="Fulton B."/>
            <person name="Xu J."/>
            <person name="Minx P."/>
            <person name="Pepin K.H."/>
            <person name="Johnson M."/>
            <person name="Thiruvilangam P."/>
            <person name="Bhonagiri V."/>
            <person name="Nash W.E."/>
            <person name="Wang C."/>
            <person name="Mardis E.R."/>
            <person name="Wilson R.K."/>
        </authorList>
    </citation>
    <scope>NUCLEOTIDE SEQUENCE [LARGE SCALE GENOMIC DNA]</scope>
    <source>
        <strain evidence="12 13">ATCC 27755</strain>
    </source>
</reference>
<keyword evidence="6 10" id="KW-0547">Nucleotide-binding</keyword>
<dbReference type="NCBIfam" id="NF000840">
    <property type="entry name" value="PRK00071.1-3"/>
    <property type="match status" value="1"/>
</dbReference>
<comment type="caution">
    <text evidence="12">The sequence shown here is derived from an EMBL/GenBank/DDBJ whole genome shotgun (WGS) entry which is preliminary data.</text>
</comment>
<gene>
    <name evidence="10 12" type="primary">nadD</name>
    <name evidence="12" type="ORF">DORFOR_01565</name>
</gene>
<evidence type="ECO:0000256" key="8">
    <source>
        <dbReference type="ARBA" id="ARBA00023027"/>
    </source>
</evidence>
<dbReference type="EMBL" id="AAXA02000013">
    <property type="protein sequence ID" value="EDR47074.1"/>
    <property type="molecule type" value="Genomic_DNA"/>
</dbReference>
<protein>
    <recommendedName>
        <fullName evidence="10">Probable nicotinate-nucleotide adenylyltransferase</fullName>
        <ecNumber evidence="10">2.7.7.18</ecNumber>
    </recommendedName>
    <alternativeName>
        <fullName evidence="10">Deamido-NAD(+) diphosphorylase</fullName>
    </alternativeName>
    <alternativeName>
        <fullName evidence="10">Deamido-NAD(+) pyrophosphorylase</fullName>
    </alternativeName>
    <alternativeName>
        <fullName evidence="10">Nicotinate mononucleotide adenylyltransferase</fullName>
        <shortName evidence="10">NaMN adenylyltransferase</shortName>
    </alternativeName>
</protein>
<organism evidence="12 13">
    <name type="scientific">Dorea formicigenerans ATCC 27755</name>
    <dbReference type="NCBI Taxonomy" id="411461"/>
    <lineage>
        <taxon>Bacteria</taxon>
        <taxon>Bacillati</taxon>
        <taxon>Bacillota</taxon>
        <taxon>Clostridia</taxon>
        <taxon>Lachnospirales</taxon>
        <taxon>Lachnospiraceae</taxon>
        <taxon>Dorea</taxon>
    </lineage>
</organism>